<comment type="caution">
    <text evidence="3">The sequence shown here is derived from an EMBL/GenBank/DDBJ whole genome shotgun (WGS) entry which is preliminary data.</text>
</comment>
<accession>A0A365NMH9</accession>
<dbReference type="EMBL" id="PKMI01000001">
    <property type="protein sequence ID" value="RBA22024.1"/>
    <property type="molecule type" value="Genomic_DNA"/>
</dbReference>
<evidence type="ECO:0000259" key="1">
    <source>
        <dbReference type="Pfam" id="PF13409"/>
    </source>
</evidence>
<proteinExistence type="predicted"/>
<dbReference type="InterPro" id="IPR054416">
    <property type="entry name" value="GST_UstS-like_C"/>
</dbReference>
<feature type="domain" description="GST N-terminal" evidence="1">
    <location>
        <begin position="20"/>
        <end position="94"/>
    </location>
</feature>
<feature type="domain" description="Glutathione S-transferase UstS-like C-terminal" evidence="2">
    <location>
        <begin position="123"/>
        <end position="214"/>
    </location>
</feature>
<dbReference type="SUPFAM" id="SSF52833">
    <property type="entry name" value="Thioredoxin-like"/>
    <property type="match status" value="1"/>
</dbReference>
<evidence type="ECO:0000259" key="2">
    <source>
        <dbReference type="Pfam" id="PF22041"/>
    </source>
</evidence>
<evidence type="ECO:0000313" key="4">
    <source>
        <dbReference type="Proteomes" id="UP000251714"/>
    </source>
</evidence>
<organism evidence="3 4">
    <name type="scientific">Gibberella intermedia</name>
    <name type="common">Bulb rot disease fungus</name>
    <name type="synonym">Fusarium proliferatum</name>
    <dbReference type="NCBI Taxonomy" id="948311"/>
    <lineage>
        <taxon>Eukaryota</taxon>
        <taxon>Fungi</taxon>
        <taxon>Dikarya</taxon>
        <taxon>Ascomycota</taxon>
        <taxon>Pezizomycotina</taxon>
        <taxon>Sordariomycetes</taxon>
        <taxon>Hypocreomycetidae</taxon>
        <taxon>Hypocreales</taxon>
        <taxon>Nectriaceae</taxon>
        <taxon>Fusarium</taxon>
        <taxon>Fusarium fujikuroi species complex</taxon>
    </lineage>
</organism>
<protein>
    <submittedName>
        <fullName evidence="3">Uncharacterized protein</fullName>
    </submittedName>
</protein>
<reference evidence="3 4" key="1">
    <citation type="submission" date="2017-12" db="EMBL/GenBank/DDBJ databases">
        <title>Genome sequence of the mycotoxigenic crop pathogen Fusarium proliferatum, strain ITEM 2341 from Date Palm.</title>
        <authorList>
            <person name="Almiman B.F."/>
            <person name="Shittu T.A."/>
            <person name="Muthumeenakshi S."/>
            <person name="Baroncelli R."/>
            <person name="Sreenivasaprasada S."/>
        </authorList>
    </citation>
    <scope>NUCLEOTIDE SEQUENCE [LARGE SCALE GENOMIC DNA]</scope>
    <source>
        <strain evidence="3 4">ITEM 2341</strain>
    </source>
</reference>
<gene>
    <name evidence="3" type="ORF">FPRO05_00371</name>
</gene>
<dbReference type="AlphaFoldDB" id="A0A365NMH9"/>
<dbReference type="InterPro" id="IPR036249">
    <property type="entry name" value="Thioredoxin-like_sf"/>
</dbReference>
<dbReference type="Gene3D" id="3.40.30.10">
    <property type="entry name" value="Glutaredoxin"/>
    <property type="match status" value="1"/>
</dbReference>
<dbReference type="InterPro" id="IPR004045">
    <property type="entry name" value="Glutathione_S-Trfase_N"/>
</dbReference>
<evidence type="ECO:0000313" key="3">
    <source>
        <dbReference type="EMBL" id="RBA22024.1"/>
    </source>
</evidence>
<dbReference type="Pfam" id="PF22041">
    <property type="entry name" value="GST_C_7"/>
    <property type="match status" value="1"/>
</dbReference>
<name>A0A365NMH9_GIBIN</name>
<sequence length="662" mass="75997">MASRPLITLFDIPSITRKSWSPNVWKARLVLNYKALPYTTEWLDFSNLSIYMQPHVKPNEPPLSPHTIPCILLQEGEITRGIMGSRPIAEELEKHFSSPSLQFDSEESAMVEELVEKLLISSRPLWAHLLPKNVLVPSDRQYYADTRSKRFGMSLDLYYSEHVSQQLWYQLDAICHEIGGALAETPGPFLMNYHPSYADFTVVALLRFFSCVDRTLSDHFYDAEPQLLKLTTSGVEKQTEEVNQVGPDDPGFELAPVSLTPERLQELEVDLGPGLVSNIGPKEKQKYGLVDLAGRITRSQKFKPKLIQPSWNERVVLLHQQVVTLLWAERSQRMTVEYCTLGWIMSLIKEGGNSLANQFCDHNRPIIFYIPLHPRDWSLHPEVRVLYEAIDALQHLFDNISVFPAYHEVWNYGYKIADVKALDSIAVKESTPEPYRHRPKTCLATGPCKLDEIQGSQFVRFAFSDRDDYVHHSTAPSYNTFVHSQPYTQGSTMRVIHQQCYSSVSEWGYIRVFMVGNQIIARSFSSSDQRTKVHSTSILRHDCHFDFRADGLRHPDPDPEVTERQEAKLEELDNFCKWWQHQLTTCDPELFESLKVGCILRIGLSEASLDGKFFILSVQRWYASHFFSMDLTAKPFDQLCKAFGEQFARVYGSFAARDEADI</sequence>
<dbReference type="Pfam" id="PF13409">
    <property type="entry name" value="GST_N_2"/>
    <property type="match status" value="1"/>
</dbReference>
<dbReference type="Proteomes" id="UP000251714">
    <property type="component" value="Unassembled WGS sequence"/>
</dbReference>
<dbReference type="Gene3D" id="1.20.1050.10">
    <property type="match status" value="1"/>
</dbReference>